<evidence type="ECO:0008006" key="3">
    <source>
        <dbReference type="Google" id="ProtNLM"/>
    </source>
</evidence>
<accession>A0ABP9D7X7</accession>
<organism evidence="1 2">
    <name type="scientific">Algivirga pacifica</name>
    <dbReference type="NCBI Taxonomy" id="1162670"/>
    <lineage>
        <taxon>Bacteria</taxon>
        <taxon>Pseudomonadati</taxon>
        <taxon>Bacteroidota</taxon>
        <taxon>Cytophagia</taxon>
        <taxon>Cytophagales</taxon>
        <taxon>Flammeovirgaceae</taxon>
        <taxon>Algivirga</taxon>
    </lineage>
</organism>
<evidence type="ECO:0000313" key="2">
    <source>
        <dbReference type="Proteomes" id="UP001500298"/>
    </source>
</evidence>
<dbReference type="InterPro" id="IPR009097">
    <property type="entry name" value="Cyclic_Pdiesterase"/>
</dbReference>
<comment type="caution">
    <text evidence="1">The sequence shown here is derived from an EMBL/GenBank/DDBJ whole genome shotgun (WGS) entry which is preliminary data.</text>
</comment>
<protein>
    <recommendedName>
        <fullName evidence="3">2'-5' RNA ligase superfamily protein</fullName>
    </recommendedName>
</protein>
<dbReference type="Gene3D" id="3.90.1140.10">
    <property type="entry name" value="Cyclic phosphodiesterase"/>
    <property type="match status" value="1"/>
</dbReference>
<sequence>MIKAVDLVIVPDEILFQRSLEANRSLVSPGIELGKRHTIPHISLCMAMIEESNIPVACEEIKGALSGIKIDTLTIEKIYQHGINTVGWTFKKDSWLIHLQQTVETILKKYHVPVAPQAFDCFANLKYGDPAGALLYVNQFFEQYGGSQYEPHITLGRGELSPVHHHIGDTFEGGKIALYHLGSSCTCEKLLENF</sequence>
<name>A0ABP9D7X7_9BACT</name>
<proteinExistence type="predicted"/>
<gene>
    <name evidence="1" type="ORF">GCM10023331_15210</name>
</gene>
<dbReference type="RefSeq" id="WP_345370625.1">
    <property type="nucleotide sequence ID" value="NZ_BAABJX010000022.1"/>
</dbReference>
<evidence type="ECO:0000313" key="1">
    <source>
        <dbReference type="EMBL" id="GAA4830856.1"/>
    </source>
</evidence>
<reference evidence="2" key="1">
    <citation type="journal article" date="2019" name="Int. J. Syst. Evol. Microbiol.">
        <title>The Global Catalogue of Microorganisms (GCM) 10K type strain sequencing project: providing services to taxonomists for standard genome sequencing and annotation.</title>
        <authorList>
            <consortium name="The Broad Institute Genomics Platform"/>
            <consortium name="The Broad Institute Genome Sequencing Center for Infectious Disease"/>
            <person name="Wu L."/>
            <person name="Ma J."/>
        </authorList>
    </citation>
    <scope>NUCLEOTIDE SEQUENCE [LARGE SCALE GENOMIC DNA]</scope>
    <source>
        <strain evidence="2">JCM 18326</strain>
    </source>
</reference>
<keyword evidence="2" id="KW-1185">Reference proteome</keyword>
<dbReference type="EMBL" id="BAABJX010000022">
    <property type="protein sequence ID" value="GAA4830856.1"/>
    <property type="molecule type" value="Genomic_DNA"/>
</dbReference>
<dbReference type="SUPFAM" id="SSF55144">
    <property type="entry name" value="LigT-like"/>
    <property type="match status" value="1"/>
</dbReference>
<dbReference type="Proteomes" id="UP001500298">
    <property type="component" value="Unassembled WGS sequence"/>
</dbReference>